<dbReference type="RefSeq" id="WP_249915930.1">
    <property type="nucleotide sequence ID" value="NZ_JAMGBB010000001.1"/>
</dbReference>
<dbReference type="InterPro" id="IPR050904">
    <property type="entry name" value="Adhesion/Biosynth-related"/>
</dbReference>
<dbReference type="Pfam" id="PF02469">
    <property type="entry name" value="Fasciclin"/>
    <property type="match status" value="1"/>
</dbReference>
<sequence>MNKRALSLALAAGVLALAGCNSQNQAHKDEASKGSEAVKQAGDKTIAAGLDQNGSFFKAAKAAGLDSTLAGPGPYTVIVPDDAAFAKLPQGELDSWMKPESRAELTRVMTNHILPGTVLAADIGKAIDDGKGKALLATMGGGTLTATREGDNIVLTDGAGNKATMANADETLANGVIHHVDGVLMPAKKA</sequence>
<dbReference type="EMBL" id="JAMGBB010000001">
    <property type="protein sequence ID" value="MCL6741549.1"/>
    <property type="molecule type" value="Genomic_DNA"/>
</dbReference>
<name>A0ABT0SAW9_9SPHN</name>
<dbReference type="Gene3D" id="2.30.180.10">
    <property type="entry name" value="FAS1 domain"/>
    <property type="match status" value="1"/>
</dbReference>
<dbReference type="PROSITE" id="PS50213">
    <property type="entry name" value="FAS1"/>
    <property type="match status" value="1"/>
</dbReference>
<keyword evidence="4" id="KW-1185">Reference proteome</keyword>
<dbReference type="SUPFAM" id="SSF82153">
    <property type="entry name" value="FAS1 domain"/>
    <property type="match status" value="1"/>
</dbReference>
<dbReference type="PANTHER" id="PTHR10900">
    <property type="entry name" value="PERIOSTIN-RELATED"/>
    <property type="match status" value="1"/>
</dbReference>
<proteinExistence type="predicted"/>
<accession>A0ABT0SAW9</accession>
<evidence type="ECO:0000313" key="3">
    <source>
        <dbReference type="EMBL" id="MCL6741549.1"/>
    </source>
</evidence>
<feature type="domain" description="FAS1" evidence="2">
    <location>
        <begin position="43"/>
        <end position="184"/>
    </location>
</feature>
<comment type="caution">
    <text evidence="3">The sequence shown here is derived from an EMBL/GenBank/DDBJ whole genome shotgun (WGS) entry which is preliminary data.</text>
</comment>
<organism evidence="3 4">
    <name type="scientific">Sphingomonas brevis</name>
    <dbReference type="NCBI Taxonomy" id="2908206"/>
    <lineage>
        <taxon>Bacteria</taxon>
        <taxon>Pseudomonadati</taxon>
        <taxon>Pseudomonadota</taxon>
        <taxon>Alphaproteobacteria</taxon>
        <taxon>Sphingomonadales</taxon>
        <taxon>Sphingomonadaceae</taxon>
        <taxon>Sphingomonas</taxon>
    </lineage>
</organism>
<feature type="chain" id="PRO_5045682446" evidence="1">
    <location>
        <begin position="27"/>
        <end position="190"/>
    </location>
</feature>
<evidence type="ECO:0000259" key="2">
    <source>
        <dbReference type="PROSITE" id="PS50213"/>
    </source>
</evidence>
<gene>
    <name evidence="3" type="ORF">LZ518_10430</name>
</gene>
<evidence type="ECO:0000313" key="4">
    <source>
        <dbReference type="Proteomes" id="UP001165383"/>
    </source>
</evidence>
<dbReference type="Proteomes" id="UP001165383">
    <property type="component" value="Unassembled WGS sequence"/>
</dbReference>
<feature type="signal peptide" evidence="1">
    <location>
        <begin position="1"/>
        <end position="26"/>
    </location>
</feature>
<evidence type="ECO:0000256" key="1">
    <source>
        <dbReference type="SAM" id="SignalP"/>
    </source>
</evidence>
<keyword evidence="1" id="KW-0732">Signal</keyword>
<reference evidence="3" key="1">
    <citation type="submission" date="2022-05" db="EMBL/GenBank/DDBJ databases">
        <authorList>
            <person name="Jo J.-H."/>
            <person name="Im W.-T."/>
        </authorList>
    </citation>
    <scope>NUCLEOTIDE SEQUENCE</scope>
    <source>
        <strain evidence="3">RB56-2</strain>
    </source>
</reference>
<dbReference type="PROSITE" id="PS51257">
    <property type="entry name" value="PROKAR_LIPOPROTEIN"/>
    <property type="match status" value="1"/>
</dbReference>
<dbReference type="InterPro" id="IPR036378">
    <property type="entry name" value="FAS1_dom_sf"/>
</dbReference>
<dbReference type="PANTHER" id="PTHR10900:SF77">
    <property type="entry name" value="FI19380P1"/>
    <property type="match status" value="1"/>
</dbReference>
<dbReference type="SMART" id="SM00554">
    <property type="entry name" value="FAS1"/>
    <property type="match status" value="1"/>
</dbReference>
<protein>
    <submittedName>
        <fullName evidence="3">Fasciclin domain-containing protein</fullName>
    </submittedName>
</protein>
<dbReference type="InterPro" id="IPR000782">
    <property type="entry name" value="FAS1_domain"/>
</dbReference>